<keyword evidence="4" id="KW-1185">Reference proteome</keyword>
<keyword evidence="1" id="KW-1133">Transmembrane helix</keyword>
<name>A0AAD7B745_9AGAR</name>
<feature type="domain" description="DUF6533" evidence="2">
    <location>
        <begin position="22"/>
        <end position="65"/>
    </location>
</feature>
<reference evidence="3" key="1">
    <citation type="submission" date="2023-03" db="EMBL/GenBank/DDBJ databases">
        <title>Massive genome expansion in bonnet fungi (Mycena s.s.) driven by repeated elements and novel gene families across ecological guilds.</title>
        <authorList>
            <consortium name="Lawrence Berkeley National Laboratory"/>
            <person name="Harder C.B."/>
            <person name="Miyauchi S."/>
            <person name="Viragh M."/>
            <person name="Kuo A."/>
            <person name="Thoen E."/>
            <person name="Andreopoulos B."/>
            <person name="Lu D."/>
            <person name="Skrede I."/>
            <person name="Drula E."/>
            <person name="Henrissat B."/>
            <person name="Morin E."/>
            <person name="Kohler A."/>
            <person name="Barry K."/>
            <person name="LaButti K."/>
            <person name="Morin E."/>
            <person name="Salamov A."/>
            <person name="Lipzen A."/>
            <person name="Mereny Z."/>
            <person name="Hegedus B."/>
            <person name="Baldrian P."/>
            <person name="Stursova M."/>
            <person name="Weitz H."/>
            <person name="Taylor A."/>
            <person name="Grigoriev I.V."/>
            <person name="Nagy L.G."/>
            <person name="Martin F."/>
            <person name="Kauserud H."/>
        </authorList>
    </citation>
    <scope>NUCLEOTIDE SEQUENCE</scope>
    <source>
        <strain evidence="3">9284</strain>
    </source>
</reference>
<dbReference type="InterPro" id="IPR045340">
    <property type="entry name" value="DUF6533"/>
</dbReference>
<organism evidence="3 4">
    <name type="scientific">Roridomyces roridus</name>
    <dbReference type="NCBI Taxonomy" id="1738132"/>
    <lineage>
        <taxon>Eukaryota</taxon>
        <taxon>Fungi</taxon>
        <taxon>Dikarya</taxon>
        <taxon>Basidiomycota</taxon>
        <taxon>Agaricomycotina</taxon>
        <taxon>Agaricomycetes</taxon>
        <taxon>Agaricomycetidae</taxon>
        <taxon>Agaricales</taxon>
        <taxon>Marasmiineae</taxon>
        <taxon>Mycenaceae</taxon>
        <taxon>Roridomyces</taxon>
    </lineage>
</organism>
<dbReference type="AlphaFoldDB" id="A0AAD7B745"/>
<comment type="caution">
    <text evidence="3">The sequence shown here is derived from an EMBL/GenBank/DDBJ whole genome shotgun (WGS) entry which is preliminary data.</text>
</comment>
<keyword evidence="1" id="KW-0812">Transmembrane</keyword>
<dbReference type="Proteomes" id="UP001221142">
    <property type="component" value="Unassembled WGS sequence"/>
</dbReference>
<evidence type="ECO:0000313" key="4">
    <source>
        <dbReference type="Proteomes" id="UP001221142"/>
    </source>
</evidence>
<feature type="transmembrane region" description="Helical" evidence="1">
    <location>
        <begin position="121"/>
        <end position="140"/>
    </location>
</feature>
<protein>
    <recommendedName>
        <fullName evidence="2">DUF6533 domain-containing protein</fullName>
    </recommendedName>
</protein>
<evidence type="ECO:0000313" key="3">
    <source>
        <dbReference type="EMBL" id="KAJ7612114.1"/>
    </source>
</evidence>
<evidence type="ECO:0000259" key="2">
    <source>
        <dbReference type="Pfam" id="PF20151"/>
    </source>
</evidence>
<gene>
    <name evidence="3" type="ORF">FB45DRAFT_843411</name>
</gene>
<keyword evidence="1" id="KW-0472">Membrane</keyword>
<sequence length="338" mass="37651">MNSTTSGIDYTEWTQTQWERNCQLSAAVIVFIEYVLQLTNEYDLFWAKKWTLAKCLFLWSRYYSLGYNIANAVVFMQYNASVAVRTNFFHWQNGGAILQYITTQIILSLRIYAMYGRSKKVLAFLTFMVLAEIAAMVVLFEVPKAGLVGTNNPSLDLFICADGDPPHVHWEAYVPVITLITESILLSFAVNKALQQYMSGTPGGRILPKLTRESVFFFCAIVGVHVANLTIWMINTVGFLVAPSIISPDIFSFQLTVNELVTGFSFAIPAVLANRLLISVRQHVGTTETTGTSMLETVPLGFVNRSGNSNNRTESDTYFDSMANSTYQVHTIGSGDGV</sequence>
<dbReference type="EMBL" id="JARKIF010000031">
    <property type="protein sequence ID" value="KAJ7612114.1"/>
    <property type="molecule type" value="Genomic_DNA"/>
</dbReference>
<feature type="transmembrane region" description="Helical" evidence="1">
    <location>
        <begin position="215"/>
        <end position="240"/>
    </location>
</feature>
<dbReference type="Pfam" id="PF20151">
    <property type="entry name" value="DUF6533"/>
    <property type="match status" value="1"/>
</dbReference>
<feature type="transmembrane region" description="Helical" evidence="1">
    <location>
        <begin position="260"/>
        <end position="278"/>
    </location>
</feature>
<feature type="transmembrane region" description="Helical" evidence="1">
    <location>
        <begin position="172"/>
        <end position="194"/>
    </location>
</feature>
<evidence type="ECO:0000256" key="1">
    <source>
        <dbReference type="SAM" id="Phobius"/>
    </source>
</evidence>
<accession>A0AAD7B745</accession>
<proteinExistence type="predicted"/>